<evidence type="ECO:0000256" key="2">
    <source>
        <dbReference type="ARBA" id="ARBA00022481"/>
    </source>
</evidence>
<reference evidence="7 8" key="1">
    <citation type="journal article" date="2016" name="Nat. Commun.">
        <title>Thousands of microbial genomes shed light on interconnected biogeochemical processes in an aquifer system.</title>
        <authorList>
            <person name="Anantharaman K."/>
            <person name="Brown C.T."/>
            <person name="Hug L.A."/>
            <person name="Sharon I."/>
            <person name="Castelle C.J."/>
            <person name="Probst A.J."/>
            <person name="Thomas B.C."/>
            <person name="Singh A."/>
            <person name="Wilkins M.J."/>
            <person name="Karaoz U."/>
            <person name="Brodie E.L."/>
            <person name="Williams K.H."/>
            <person name="Hubbard S.S."/>
            <person name="Banfield J.F."/>
        </authorList>
    </citation>
    <scope>NUCLEOTIDE SEQUENCE [LARGE SCALE GENOMIC DNA]</scope>
</reference>
<dbReference type="PANTHER" id="PTHR30093:SF44">
    <property type="entry name" value="TYPE II SECRETION SYSTEM CORE PROTEIN G"/>
    <property type="match status" value="1"/>
</dbReference>
<accession>A0A1F5CB01</accession>
<dbReference type="PANTHER" id="PTHR30093">
    <property type="entry name" value="GENERAL SECRETION PATHWAY PROTEIN G"/>
    <property type="match status" value="1"/>
</dbReference>
<gene>
    <name evidence="7" type="ORF">A3I30_00220</name>
</gene>
<dbReference type="InterPro" id="IPR012902">
    <property type="entry name" value="N_methyl_site"/>
</dbReference>
<keyword evidence="2" id="KW-0488">Methylation</keyword>
<evidence type="ECO:0000256" key="5">
    <source>
        <dbReference type="ARBA" id="ARBA00023136"/>
    </source>
</evidence>
<dbReference type="PRINTS" id="PR00885">
    <property type="entry name" value="BCTERIALGSPH"/>
</dbReference>
<dbReference type="GO" id="GO:0015628">
    <property type="term" value="P:protein secretion by the type II secretion system"/>
    <property type="evidence" value="ECO:0007669"/>
    <property type="project" value="InterPro"/>
</dbReference>
<keyword evidence="4 6" id="KW-1133">Transmembrane helix</keyword>
<keyword evidence="5 6" id="KW-0472">Membrane</keyword>
<protein>
    <recommendedName>
        <fullName evidence="9">Type II secretion system protein GspG C-terminal domain-containing protein</fullName>
    </recommendedName>
</protein>
<evidence type="ECO:0008006" key="9">
    <source>
        <dbReference type="Google" id="ProtNLM"/>
    </source>
</evidence>
<evidence type="ECO:0000313" key="7">
    <source>
        <dbReference type="EMBL" id="OGD40023.1"/>
    </source>
</evidence>
<evidence type="ECO:0000256" key="6">
    <source>
        <dbReference type="SAM" id="Phobius"/>
    </source>
</evidence>
<dbReference type="InterPro" id="IPR045584">
    <property type="entry name" value="Pilin-like"/>
</dbReference>
<dbReference type="NCBIfam" id="TIGR02532">
    <property type="entry name" value="IV_pilin_GFxxxE"/>
    <property type="match status" value="1"/>
</dbReference>
<dbReference type="SUPFAM" id="SSF54523">
    <property type="entry name" value="Pili subunits"/>
    <property type="match status" value="1"/>
</dbReference>
<dbReference type="Pfam" id="PF07963">
    <property type="entry name" value="N_methyl"/>
    <property type="match status" value="1"/>
</dbReference>
<evidence type="ECO:0000256" key="1">
    <source>
        <dbReference type="ARBA" id="ARBA00004167"/>
    </source>
</evidence>
<evidence type="ECO:0000256" key="4">
    <source>
        <dbReference type="ARBA" id="ARBA00022989"/>
    </source>
</evidence>
<dbReference type="InterPro" id="IPR002416">
    <property type="entry name" value="T2SS_protein-GspH"/>
</dbReference>
<evidence type="ECO:0000256" key="3">
    <source>
        <dbReference type="ARBA" id="ARBA00022692"/>
    </source>
</evidence>
<evidence type="ECO:0000313" key="8">
    <source>
        <dbReference type="Proteomes" id="UP000177197"/>
    </source>
</evidence>
<keyword evidence="3 6" id="KW-0812">Transmembrane</keyword>
<dbReference type="Gene3D" id="3.30.700.10">
    <property type="entry name" value="Glycoprotein, Type 4 Pilin"/>
    <property type="match status" value="1"/>
</dbReference>
<sequence length="144" mass="15109">MLKKSKQLGFTLIELLVVIAIIGVLASIILVSLNSARNKGNDAKTKTNLSNLRTAAAVYYDKNNSYGTVSDLCTAGMFADPEVAPLLADSSYTGTVTRSCHATATGFSVSASLQSVTGQFWCVDYLGYAQQNVAAQGAGDVTCN</sequence>
<dbReference type="GO" id="GO:0015627">
    <property type="term" value="C:type II protein secretion system complex"/>
    <property type="evidence" value="ECO:0007669"/>
    <property type="project" value="InterPro"/>
</dbReference>
<proteinExistence type="predicted"/>
<feature type="transmembrane region" description="Helical" evidence="6">
    <location>
        <begin position="12"/>
        <end position="33"/>
    </location>
</feature>
<name>A0A1F5CB01_9BACT</name>
<dbReference type="GO" id="GO:0016020">
    <property type="term" value="C:membrane"/>
    <property type="evidence" value="ECO:0007669"/>
    <property type="project" value="UniProtKB-SubCell"/>
</dbReference>
<dbReference type="AlphaFoldDB" id="A0A1F5CB01"/>
<organism evidence="7 8">
    <name type="scientific">Candidatus Azambacteria bacterium RIFCSPLOWO2_02_FULL_44_14</name>
    <dbReference type="NCBI Taxonomy" id="1797306"/>
    <lineage>
        <taxon>Bacteria</taxon>
        <taxon>Candidatus Azamiibacteriota</taxon>
    </lineage>
</organism>
<dbReference type="Proteomes" id="UP000177197">
    <property type="component" value="Unassembled WGS sequence"/>
</dbReference>
<dbReference type="EMBL" id="MEYV01000014">
    <property type="protein sequence ID" value="OGD40023.1"/>
    <property type="molecule type" value="Genomic_DNA"/>
</dbReference>
<comment type="subcellular location">
    <subcellularLocation>
        <location evidence="1">Membrane</location>
        <topology evidence="1">Single-pass membrane protein</topology>
    </subcellularLocation>
</comment>
<comment type="caution">
    <text evidence="7">The sequence shown here is derived from an EMBL/GenBank/DDBJ whole genome shotgun (WGS) entry which is preliminary data.</text>
</comment>